<evidence type="ECO:0000313" key="2">
    <source>
        <dbReference type="Proteomes" id="UP001055879"/>
    </source>
</evidence>
<comment type="caution">
    <text evidence="1">The sequence shown here is derived from an EMBL/GenBank/DDBJ whole genome shotgun (WGS) entry which is preliminary data.</text>
</comment>
<organism evidence="1 2">
    <name type="scientific">Arctium lappa</name>
    <name type="common">Greater burdock</name>
    <name type="synonym">Lappa major</name>
    <dbReference type="NCBI Taxonomy" id="4217"/>
    <lineage>
        <taxon>Eukaryota</taxon>
        <taxon>Viridiplantae</taxon>
        <taxon>Streptophyta</taxon>
        <taxon>Embryophyta</taxon>
        <taxon>Tracheophyta</taxon>
        <taxon>Spermatophyta</taxon>
        <taxon>Magnoliopsida</taxon>
        <taxon>eudicotyledons</taxon>
        <taxon>Gunneridae</taxon>
        <taxon>Pentapetalae</taxon>
        <taxon>asterids</taxon>
        <taxon>campanulids</taxon>
        <taxon>Asterales</taxon>
        <taxon>Asteraceae</taxon>
        <taxon>Carduoideae</taxon>
        <taxon>Cardueae</taxon>
        <taxon>Arctiinae</taxon>
        <taxon>Arctium</taxon>
    </lineage>
</organism>
<keyword evidence="2" id="KW-1185">Reference proteome</keyword>
<name>A0ACB9FE38_ARCLA</name>
<dbReference type="EMBL" id="CM042047">
    <property type="protein sequence ID" value="KAI3769183.1"/>
    <property type="molecule type" value="Genomic_DNA"/>
</dbReference>
<dbReference type="Proteomes" id="UP001055879">
    <property type="component" value="Linkage Group LG01"/>
</dbReference>
<accession>A0ACB9FE38</accession>
<protein>
    <submittedName>
        <fullName evidence="1">Uncharacterized protein</fullName>
    </submittedName>
</protein>
<proteinExistence type="predicted"/>
<reference evidence="2" key="1">
    <citation type="journal article" date="2022" name="Mol. Ecol. Resour.">
        <title>The genomes of chicory, endive, great burdock and yacon provide insights into Asteraceae palaeo-polyploidization history and plant inulin production.</title>
        <authorList>
            <person name="Fan W."/>
            <person name="Wang S."/>
            <person name="Wang H."/>
            <person name="Wang A."/>
            <person name="Jiang F."/>
            <person name="Liu H."/>
            <person name="Zhao H."/>
            <person name="Xu D."/>
            <person name="Zhang Y."/>
        </authorList>
    </citation>
    <scope>NUCLEOTIDE SEQUENCE [LARGE SCALE GENOMIC DNA]</scope>
    <source>
        <strain evidence="2">cv. Niubang</strain>
    </source>
</reference>
<reference evidence="1 2" key="2">
    <citation type="journal article" date="2022" name="Mol. Ecol. Resour.">
        <title>The genomes of chicory, endive, great burdock and yacon provide insights into Asteraceae paleo-polyploidization history and plant inulin production.</title>
        <authorList>
            <person name="Fan W."/>
            <person name="Wang S."/>
            <person name="Wang H."/>
            <person name="Wang A."/>
            <person name="Jiang F."/>
            <person name="Liu H."/>
            <person name="Zhao H."/>
            <person name="Xu D."/>
            <person name="Zhang Y."/>
        </authorList>
    </citation>
    <scope>NUCLEOTIDE SEQUENCE [LARGE SCALE GENOMIC DNA]</scope>
    <source>
        <strain evidence="2">cv. Niubang</strain>
    </source>
</reference>
<gene>
    <name evidence="1" type="ORF">L6452_00283</name>
</gene>
<evidence type="ECO:0000313" key="1">
    <source>
        <dbReference type="EMBL" id="KAI3769183.1"/>
    </source>
</evidence>
<sequence>MLEYLDLIKICYSSVLYFPLNISQVLQMDQSLSEATQTQENTNWELALNHFENLIATGSEALQVKAIINLSRLYNCAPERILICTVPILVELLDTSCTTTSDVVLKASAYCLKCIACEGEGRLAVSIGQSGAIHRILCLLPRAEVGLQKVLLKCLRNLVAFDGPNRVNVVRIGGLKVIIDMLNSCPDVLRPLLLDILSSLALLREVRRSIYNLRVVRLLVESGKVGNMASRTRAAQAIGLLGLVKRARRDLVNAGAIEVLVDLLRNGNTSTKIVAGNALGVISSHVEYIRPVAEHGVIPLYAELLQEQEPLGKEIAEDVFCILAVTDTNAITIVEHLVTIMRGNDNESVAAAADVLWDLSSYKHVLPVLHRSGAISLLVELLRSSEDTNVRENVCGAIAQLSCNDAERVLIANLGGISLLISVLEDESEELRDNAAQALVNFYEDVLLRDRMSGAVDHPSFLSMQERMEQTRGAELRMAASVRQMTLDELTWNPGL</sequence>